<name>A0A495J1C8_9SPHI</name>
<sequence length="126" mass="14244">MRQLPYTVNNVSLIQDFLDETRKRIADGIEITFTKKANDELTDLSLDFDIEIDDIENAILGLSTDNYYRGIDPSGSADFDVCAFCTVIGKDAVEIYLKYGLEVHGLQILLFSNHVPNHPMTQPFKN</sequence>
<comment type="caution">
    <text evidence="1">The sequence shown here is derived from an EMBL/GenBank/DDBJ whole genome shotgun (WGS) entry which is preliminary data.</text>
</comment>
<keyword evidence="2" id="KW-1185">Reference proteome</keyword>
<accession>A0A495J1C8</accession>
<organism evidence="1 2">
    <name type="scientific">Mucilaginibacter gracilis</name>
    <dbReference type="NCBI Taxonomy" id="423350"/>
    <lineage>
        <taxon>Bacteria</taxon>
        <taxon>Pseudomonadati</taxon>
        <taxon>Bacteroidota</taxon>
        <taxon>Sphingobacteriia</taxon>
        <taxon>Sphingobacteriales</taxon>
        <taxon>Sphingobacteriaceae</taxon>
        <taxon>Mucilaginibacter</taxon>
    </lineage>
</organism>
<reference evidence="1 2" key="1">
    <citation type="submission" date="2018-10" db="EMBL/GenBank/DDBJ databases">
        <title>Genomic Encyclopedia of Archaeal and Bacterial Type Strains, Phase II (KMG-II): from individual species to whole genera.</title>
        <authorList>
            <person name="Goeker M."/>
        </authorList>
    </citation>
    <scope>NUCLEOTIDE SEQUENCE [LARGE SCALE GENOMIC DNA]</scope>
    <source>
        <strain evidence="1 2">DSM 18602</strain>
    </source>
</reference>
<protein>
    <submittedName>
        <fullName evidence="1">Uncharacterized protein</fullName>
    </submittedName>
</protein>
<gene>
    <name evidence="1" type="ORF">BDD43_2050</name>
</gene>
<dbReference type="EMBL" id="RBKU01000001">
    <property type="protein sequence ID" value="RKR81889.1"/>
    <property type="molecule type" value="Genomic_DNA"/>
</dbReference>
<dbReference type="Proteomes" id="UP000268007">
    <property type="component" value="Unassembled WGS sequence"/>
</dbReference>
<evidence type="ECO:0000313" key="1">
    <source>
        <dbReference type="EMBL" id="RKR81889.1"/>
    </source>
</evidence>
<evidence type="ECO:0000313" key="2">
    <source>
        <dbReference type="Proteomes" id="UP000268007"/>
    </source>
</evidence>
<proteinExistence type="predicted"/>
<dbReference type="AlphaFoldDB" id="A0A495J1C8"/>